<organism evidence="2 3">
    <name type="scientific">Nocardioides potassii</name>
    <dbReference type="NCBI Taxonomy" id="2911371"/>
    <lineage>
        <taxon>Bacteria</taxon>
        <taxon>Bacillati</taxon>
        <taxon>Actinomycetota</taxon>
        <taxon>Actinomycetes</taxon>
        <taxon>Propionibacteriales</taxon>
        <taxon>Nocardioidaceae</taxon>
        <taxon>Nocardioides</taxon>
    </lineage>
</organism>
<dbReference type="Proteomes" id="UP001201161">
    <property type="component" value="Unassembled WGS sequence"/>
</dbReference>
<sequence>MREALLALVLIVAGALVVAGVSMLFVPAAYIVGGLLVAALGYLFLAEAG</sequence>
<keyword evidence="3" id="KW-1185">Reference proteome</keyword>
<comment type="caution">
    <text evidence="2">The sequence shown here is derived from an EMBL/GenBank/DDBJ whole genome shotgun (WGS) entry which is preliminary data.</text>
</comment>
<evidence type="ECO:0000256" key="1">
    <source>
        <dbReference type="SAM" id="Phobius"/>
    </source>
</evidence>
<protein>
    <recommendedName>
        <fullName evidence="4">DUF3096 domain-containing protein</fullName>
    </recommendedName>
</protein>
<reference evidence="2 3" key="1">
    <citation type="submission" date="2022-01" db="EMBL/GenBank/DDBJ databases">
        <title>Nocardioides sp. nov., an actinomycete isolated from mining soil.</title>
        <authorList>
            <person name="Liu L."/>
        </authorList>
    </citation>
    <scope>NUCLEOTIDE SEQUENCE [LARGE SCALE GENOMIC DNA]</scope>
    <source>
        <strain evidence="2 3">KLBMP 9356</strain>
    </source>
</reference>
<keyword evidence="1" id="KW-1133">Transmembrane helix</keyword>
<dbReference type="RefSeq" id="WP_236399772.1">
    <property type="nucleotide sequence ID" value="NZ_JAKJHZ010000005.1"/>
</dbReference>
<proteinExistence type="predicted"/>
<feature type="transmembrane region" description="Helical" evidence="1">
    <location>
        <begin position="29"/>
        <end position="46"/>
    </location>
</feature>
<name>A0ABS9H9Y8_9ACTN</name>
<accession>A0ABS9H9Y8</accession>
<keyword evidence="1" id="KW-0472">Membrane</keyword>
<keyword evidence="1" id="KW-0812">Transmembrane</keyword>
<evidence type="ECO:0000313" key="2">
    <source>
        <dbReference type="EMBL" id="MCF6376908.1"/>
    </source>
</evidence>
<evidence type="ECO:0008006" key="4">
    <source>
        <dbReference type="Google" id="ProtNLM"/>
    </source>
</evidence>
<evidence type="ECO:0000313" key="3">
    <source>
        <dbReference type="Proteomes" id="UP001201161"/>
    </source>
</evidence>
<gene>
    <name evidence="2" type="ORF">L2K70_04770</name>
</gene>
<dbReference type="EMBL" id="JAKJHZ010000005">
    <property type="protein sequence ID" value="MCF6376908.1"/>
    <property type="molecule type" value="Genomic_DNA"/>
</dbReference>